<name>A0A6A5WCK1_9PLEO</name>
<protein>
    <recommendedName>
        <fullName evidence="1">G domain-containing protein</fullName>
    </recommendedName>
</protein>
<dbReference type="Pfam" id="PF01926">
    <property type="entry name" value="MMR_HSR1"/>
    <property type="match status" value="1"/>
</dbReference>
<gene>
    <name evidence="2" type="ORF">P154DRAFT_497903</name>
</gene>
<dbReference type="EMBL" id="ML977620">
    <property type="protein sequence ID" value="KAF1996865.1"/>
    <property type="molecule type" value="Genomic_DNA"/>
</dbReference>
<dbReference type="InterPro" id="IPR027417">
    <property type="entry name" value="P-loop_NTPase"/>
</dbReference>
<accession>A0A6A5WCK1</accession>
<dbReference type="AlphaFoldDB" id="A0A6A5WCK1"/>
<dbReference type="SUPFAM" id="SSF52540">
    <property type="entry name" value="P-loop containing nucleoside triphosphate hydrolases"/>
    <property type="match status" value="1"/>
</dbReference>
<keyword evidence="3" id="KW-1185">Reference proteome</keyword>
<reference evidence="2" key="1">
    <citation type="journal article" date="2020" name="Stud. Mycol.">
        <title>101 Dothideomycetes genomes: a test case for predicting lifestyles and emergence of pathogens.</title>
        <authorList>
            <person name="Haridas S."/>
            <person name="Albert R."/>
            <person name="Binder M."/>
            <person name="Bloem J."/>
            <person name="Labutti K."/>
            <person name="Salamov A."/>
            <person name="Andreopoulos B."/>
            <person name="Baker S."/>
            <person name="Barry K."/>
            <person name="Bills G."/>
            <person name="Bluhm B."/>
            <person name="Cannon C."/>
            <person name="Castanera R."/>
            <person name="Culley D."/>
            <person name="Daum C."/>
            <person name="Ezra D."/>
            <person name="Gonzalez J."/>
            <person name="Henrissat B."/>
            <person name="Kuo A."/>
            <person name="Liang C."/>
            <person name="Lipzen A."/>
            <person name="Lutzoni F."/>
            <person name="Magnuson J."/>
            <person name="Mondo S."/>
            <person name="Nolan M."/>
            <person name="Ohm R."/>
            <person name="Pangilinan J."/>
            <person name="Park H.-J."/>
            <person name="Ramirez L."/>
            <person name="Alfaro M."/>
            <person name="Sun H."/>
            <person name="Tritt A."/>
            <person name="Yoshinaga Y."/>
            <person name="Zwiers L.-H."/>
            <person name="Turgeon B."/>
            <person name="Goodwin S."/>
            <person name="Spatafora J."/>
            <person name="Crous P."/>
            <person name="Grigoriev I."/>
        </authorList>
    </citation>
    <scope>NUCLEOTIDE SEQUENCE</scope>
    <source>
        <strain evidence="2">CBS 123094</strain>
    </source>
</reference>
<dbReference type="Proteomes" id="UP000799779">
    <property type="component" value="Unassembled WGS sequence"/>
</dbReference>
<evidence type="ECO:0000313" key="2">
    <source>
        <dbReference type="EMBL" id="KAF1996865.1"/>
    </source>
</evidence>
<evidence type="ECO:0000313" key="3">
    <source>
        <dbReference type="Proteomes" id="UP000799779"/>
    </source>
</evidence>
<proteinExistence type="predicted"/>
<feature type="domain" description="G" evidence="1">
    <location>
        <begin position="1"/>
        <end position="65"/>
    </location>
</feature>
<dbReference type="GO" id="GO:0005525">
    <property type="term" value="F:GTP binding"/>
    <property type="evidence" value="ECO:0007669"/>
    <property type="project" value="InterPro"/>
</dbReference>
<dbReference type="InterPro" id="IPR006073">
    <property type="entry name" value="GTP-bd"/>
</dbReference>
<dbReference type="Gene3D" id="3.40.50.300">
    <property type="entry name" value="P-loop containing nucleotide triphosphate hydrolases"/>
    <property type="match status" value="1"/>
</dbReference>
<organism evidence="2 3">
    <name type="scientific">Amniculicola lignicola CBS 123094</name>
    <dbReference type="NCBI Taxonomy" id="1392246"/>
    <lineage>
        <taxon>Eukaryota</taxon>
        <taxon>Fungi</taxon>
        <taxon>Dikarya</taxon>
        <taxon>Ascomycota</taxon>
        <taxon>Pezizomycotina</taxon>
        <taxon>Dothideomycetes</taxon>
        <taxon>Pleosporomycetidae</taxon>
        <taxon>Pleosporales</taxon>
        <taxon>Amniculicolaceae</taxon>
        <taxon>Amniculicola</taxon>
    </lineage>
</organism>
<dbReference type="OrthoDB" id="8954335at2759"/>
<evidence type="ECO:0000259" key="1">
    <source>
        <dbReference type="Pfam" id="PF01926"/>
    </source>
</evidence>
<sequence length="237" mass="26752">MGQTGSGKSTFISQLSINDYSHAIGHTIESETHKVQEVECMVRGQRVLLVDTPGFDDTYDDDGAILENIAKWLRDTYKKDMLLSGLIYTHDISMNRFRKSAGKSLQLFKKLTGRDNMNNVVLLTTMWDKEGLTQEVGEQREETLQSKAGFFKLMLLDGATLMQHNGTIDSAEEVVSRLLSNTPKAVAIQQQMAAGRQIGETDAGEYVNEGHIKLQKQHRKEMEAMRWEMEQAHKKGD</sequence>